<dbReference type="KEGG" id="ppse:BN5_3819"/>
<dbReference type="RefSeq" id="WP_039965230.1">
    <property type="nucleotide sequence ID" value="NZ_HG916826.1"/>
</dbReference>
<dbReference type="Proteomes" id="UP000032841">
    <property type="component" value="Chromosome"/>
</dbReference>
<organism evidence="2 3">
    <name type="scientific">Ectopseudomonas oleovorans (strain CECT 5344)</name>
    <name type="common">Pseudomonas pseudoalcaligenes</name>
    <dbReference type="NCBI Taxonomy" id="1182590"/>
    <lineage>
        <taxon>Bacteria</taxon>
        <taxon>Pseudomonadati</taxon>
        <taxon>Pseudomonadota</taxon>
        <taxon>Gammaproteobacteria</taxon>
        <taxon>Pseudomonadales</taxon>
        <taxon>Pseudomonadaceae</taxon>
        <taxon>Ectopseudomonas</taxon>
    </lineage>
</organism>
<gene>
    <name evidence="2" type="ORF">BN5_3819</name>
</gene>
<reference evidence="2 3" key="1">
    <citation type="submission" date="2013-11" db="EMBL/GenBank/DDBJ databases">
        <title>Complete genome sequence of the cyanide-degrading bacterium Pseudomonas pseudoalcaligenes CECT 5344.</title>
        <authorList>
            <person name="Wibberg D."/>
            <person name="Puehler A."/>
            <person name="Schlueter A."/>
        </authorList>
    </citation>
    <scope>NUCLEOTIDE SEQUENCE [LARGE SCALE GENOMIC DNA]</scope>
    <source>
        <strain evidence="3">CECT 5344</strain>
    </source>
</reference>
<dbReference type="EMBL" id="HG916826">
    <property type="protein sequence ID" value="CDM42361.1"/>
    <property type="molecule type" value="Genomic_DNA"/>
</dbReference>
<evidence type="ECO:0000313" key="3">
    <source>
        <dbReference type="Proteomes" id="UP000032841"/>
    </source>
</evidence>
<accession>W6R7L0</accession>
<dbReference type="AlphaFoldDB" id="W6R7L0"/>
<evidence type="ECO:0000313" key="2">
    <source>
        <dbReference type="EMBL" id="CDM42361.1"/>
    </source>
</evidence>
<evidence type="ECO:0000256" key="1">
    <source>
        <dbReference type="SAM" id="MobiDB-lite"/>
    </source>
</evidence>
<proteinExistence type="predicted"/>
<dbReference type="HOGENOM" id="CLU_2220910_0_0_6"/>
<protein>
    <submittedName>
        <fullName evidence="2">Uncharacterized protein</fullName>
    </submittedName>
</protein>
<sequence length="106" mass="12210">MKKDIERFFRRAPPEYLKGLLSPINGPSFETRKKQLMIAKSLSDNPYYRLFRLTPPDEISEILRPALKAAWEDVNSIRKRAKALREKNSPSDPEPGDEAQELSRGP</sequence>
<name>W6R7L0_ECTO5</name>
<feature type="region of interest" description="Disordered" evidence="1">
    <location>
        <begin position="82"/>
        <end position="106"/>
    </location>
</feature>